<feature type="region of interest" description="Disordered" evidence="1">
    <location>
        <begin position="203"/>
        <end position="233"/>
    </location>
</feature>
<reference evidence="2" key="1">
    <citation type="submission" date="2023-04" db="EMBL/GenBank/DDBJ databases">
        <title>Candida boidinii NBRC 10035.</title>
        <authorList>
            <person name="Ichikawa N."/>
            <person name="Sato H."/>
            <person name="Tonouchi N."/>
        </authorList>
    </citation>
    <scope>NUCLEOTIDE SEQUENCE</scope>
    <source>
        <strain evidence="2">NBRC 10035</strain>
    </source>
</reference>
<organism evidence="2 3">
    <name type="scientific">Candida boidinii</name>
    <name type="common">Yeast</name>
    <dbReference type="NCBI Taxonomy" id="5477"/>
    <lineage>
        <taxon>Eukaryota</taxon>
        <taxon>Fungi</taxon>
        <taxon>Dikarya</taxon>
        <taxon>Ascomycota</taxon>
        <taxon>Saccharomycotina</taxon>
        <taxon>Pichiomycetes</taxon>
        <taxon>Pichiales</taxon>
        <taxon>Pichiaceae</taxon>
        <taxon>Ogataea</taxon>
        <taxon>Ogataea/Candida clade</taxon>
    </lineage>
</organism>
<protein>
    <submittedName>
        <fullName evidence="2">Unnamed protein product</fullName>
    </submittedName>
</protein>
<gene>
    <name evidence="2" type="ORF">Cboi02_000619200</name>
</gene>
<feature type="region of interest" description="Disordered" evidence="1">
    <location>
        <begin position="158"/>
        <end position="188"/>
    </location>
</feature>
<dbReference type="EMBL" id="BSXN01003629">
    <property type="protein sequence ID" value="GME79671.1"/>
    <property type="molecule type" value="Genomic_DNA"/>
</dbReference>
<feature type="compositionally biased region" description="Low complexity" evidence="1">
    <location>
        <begin position="159"/>
        <end position="188"/>
    </location>
</feature>
<name>A0A9W6TAD6_CANBO</name>
<comment type="caution">
    <text evidence="2">The sequence shown here is derived from an EMBL/GenBank/DDBJ whole genome shotgun (WGS) entry which is preliminary data.</text>
</comment>
<feature type="compositionally biased region" description="Low complexity" evidence="1">
    <location>
        <begin position="208"/>
        <end position="231"/>
    </location>
</feature>
<sequence length="316" mass="35271">MDNNGNVRNNDYEKLNETQLTLLFLYYKAKMLIYMPLMATETINSRNSASYIISQQTTTALLTITKLLSSKKFNYYFLPLPINISREKARLSLLYAKGALEYTRGGSLFQESKNLLSFAINDLKFETNIKLLGCLSENCVHVLENAIEQILLPPSKNEQQIQQPVQPQQQQKQQAQPAQQSSGASQLSQLGQLKDIQSHSPLRTLRMSSPNSNNVTANSTTNANSSSLSPPIRNVPIKVKKEEESMAINDIFSSRTSPPPPQSGSGTGTGSSQQNSIVMNMNPQPIHHKTLQAQKREAPNNKLRKTIYSSVIHHLN</sequence>
<evidence type="ECO:0000256" key="1">
    <source>
        <dbReference type="SAM" id="MobiDB-lite"/>
    </source>
</evidence>
<accession>A0A9W6TAD6</accession>
<dbReference type="Proteomes" id="UP001165120">
    <property type="component" value="Unassembled WGS sequence"/>
</dbReference>
<evidence type="ECO:0000313" key="2">
    <source>
        <dbReference type="EMBL" id="GME79671.1"/>
    </source>
</evidence>
<dbReference type="AlphaFoldDB" id="A0A9W6TAD6"/>
<evidence type="ECO:0000313" key="3">
    <source>
        <dbReference type="Proteomes" id="UP001165120"/>
    </source>
</evidence>
<feature type="region of interest" description="Disordered" evidence="1">
    <location>
        <begin position="251"/>
        <end position="277"/>
    </location>
</feature>
<keyword evidence="3" id="KW-1185">Reference proteome</keyword>
<proteinExistence type="predicted"/>